<feature type="transmembrane region" description="Helical" evidence="1">
    <location>
        <begin position="15"/>
        <end position="34"/>
    </location>
</feature>
<accession>A0AAD8P8B5</accession>
<dbReference type="AlphaFoldDB" id="A0AAD8P8B5"/>
<evidence type="ECO:0000256" key="1">
    <source>
        <dbReference type="SAM" id="Phobius"/>
    </source>
</evidence>
<proteinExistence type="predicted"/>
<keyword evidence="1" id="KW-0472">Membrane</keyword>
<dbReference type="Proteomes" id="UP001229421">
    <property type="component" value="Unassembled WGS sequence"/>
</dbReference>
<dbReference type="EMBL" id="JAUHHV010000001">
    <property type="protein sequence ID" value="KAK1435646.1"/>
    <property type="molecule type" value="Genomic_DNA"/>
</dbReference>
<sequence length="83" mass="9360">MCSEDKESEAVAGEMIMNVLVLDLGAVVVVRAENVNSAARKITTTSRKQGDWKQRIRVTIIFSLFLSINKFLRFNSLSFSQLH</sequence>
<reference evidence="2" key="1">
    <citation type="journal article" date="2023" name="bioRxiv">
        <title>Improved chromosome-level genome assembly for marigold (Tagetes erecta).</title>
        <authorList>
            <person name="Jiang F."/>
            <person name="Yuan L."/>
            <person name="Wang S."/>
            <person name="Wang H."/>
            <person name="Xu D."/>
            <person name="Wang A."/>
            <person name="Fan W."/>
        </authorList>
    </citation>
    <scope>NUCLEOTIDE SEQUENCE</scope>
    <source>
        <strain evidence="2">WSJ</strain>
        <tissue evidence="2">Leaf</tissue>
    </source>
</reference>
<name>A0AAD8P8B5_TARER</name>
<evidence type="ECO:0000313" key="2">
    <source>
        <dbReference type="EMBL" id="KAK1435646.1"/>
    </source>
</evidence>
<gene>
    <name evidence="2" type="ORF">QVD17_01412</name>
</gene>
<organism evidence="2 3">
    <name type="scientific">Tagetes erecta</name>
    <name type="common">African marigold</name>
    <dbReference type="NCBI Taxonomy" id="13708"/>
    <lineage>
        <taxon>Eukaryota</taxon>
        <taxon>Viridiplantae</taxon>
        <taxon>Streptophyta</taxon>
        <taxon>Embryophyta</taxon>
        <taxon>Tracheophyta</taxon>
        <taxon>Spermatophyta</taxon>
        <taxon>Magnoliopsida</taxon>
        <taxon>eudicotyledons</taxon>
        <taxon>Gunneridae</taxon>
        <taxon>Pentapetalae</taxon>
        <taxon>asterids</taxon>
        <taxon>campanulids</taxon>
        <taxon>Asterales</taxon>
        <taxon>Asteraceae</taxon>
        <taxon>Asteroideae</taxon>
        <taxon>Heliantheae alliance</taxon>
        <taxon>Tageteae</taxon>
        <taxon>Tagetes</taxon>
    </lineage>
</organism>
<keyword evidence="1" id="KW-1133">Transmembrane helix</keyword>
<protein>
    <submittedName>
        <fullName evidence="2">Uncharacterized protein</fullName>
    </submittedName>
</protein>
<keyword evidence="1" id="KW-0812">Transmembrane</keyword>
<keyword evidence="3" id="KW-1185">Reference proteome</keyword>
<comment type="caution">
    <text evidence="2">The sequence shown here is derived from an EMBL/GenBank/DDBJ whole genome shotgun (WGS) entry which is preliminary data.</text>
</comment>
<evidence type="ECO:0000313" key="3">
    <source>
        <dbReference type="Proteomes" id="UP001229421"/>
    </source>
</evidence>